<dbReference type="PANTHER" id="PTHR45528">
    <property type="entry name" value="SENSOR HISTIDINE KINASE CPXA"/>
    <property type="match status" value="1"/>
</dbReference>
<sequence length="480" mass="55595">MNRKRRFISLNLKMTVAILAGIVLAFCMYLFCTWFETHITNTYYTSDKAVEKNVGAVYDSLESYIKKYNVEATDRDALTNWLNEQKYTYFFIYNDETNVFEKGWWGSSNSDNQNDPLANEDAPINNDLSSSDIKGDMVTEDTFLTDAKNRIIEFADGRYYVFIDVYKEQHFHEIMVLVTVVLCFLTLLATILIYNKRTLNRIITLASEVQQVSDGKLDYEIHSFHNDEIGTLSTSVDNMRNSIIQKHQNEKEAWEANTQLITAMSHDIRTPLTSMIGYLDIIEGKKYKSQEELDKYIASCRDKSFQLKDLSDKLFQYFLVFGNQGSDRTLESYDAGILFQQLLAEHCAEAISYDYKVDFQYTIPEEVNVMTDISGLRRLFDNVFSNIMKYGDKREDIRVEAALNGTIVKIVVENHILEQAKKVESTRIGLKTCERICSDLQGTFRYTEEEHIFTVEITFPMAIETTKDNKEEAKEARSKN</sequence>
<keyword evidence="12" id="KW-0902">Two-component regulatory system</keyword>
<evidence type="ECO:0000256" key="12">
    <source>
        <dbReference type="ARBA" id="ARBA00023012"/>
    </source>
</evidence>
<dbReference type="Gene3D" id="1.10.287.130">
    <property type="match status" value="1"/>
</dbReference>
<evidence type="ECO:0000256" key="1">
    <source>
        <dbReference type="ARBA" id="ARBA00000085"/>
    </source>
</evidence>
<evidence type="ECO:0000256" key="4">
    <source>
        <dbReference type="ARBA" id="ARBA00022475"/>
    </source>
</evidence>
<comment type="catalytic activity">
    <reaction evidence="1">
        <text>ATP + protein L-histidine = ADP + protein N-phospho-L-histidine.</text>
        <dbReference type="EC" id="2.7.13.3"/>
    </reaction>
</comment>
<feature type="domain" description="HAMP" evidence="16">
    <location>
        <begin position="196"/>
        <end position="248"/>
    </location>
</feature>
<comment type="subcellular location">
    <subcellularLocation>
        <location evidence="2">Cell membrane</location>
        <topology evidence="2">Multi-pass membrane protein</topology>
    </subcellularLocation>
</comment>
<dbReference type="SUPFAM" id="SSF55874">
    <property type="entry name" value="ATPase domain of HSP90 chaperone/DNA topoisomerase II/histidine kinase"/>
    <property type="match status" value="1"/>
</dbReference>
<keyword evidence="6" id="KW-0808">Transferase</keyword>
<name>A0A415E1M7_9FIRM</name>
<dbReference type="CDD" id="cd06225">
    <property type="entry name" value="HAMP"/>
    <property type="match status" value="1"/>
</dbReference>
<evidence type="ECO:0000256" key="11">
    <source>
        <dbReference type="ARBA" id="ARBA00022989"/>
    </source>
</evidence>
<dbReference type="GO" id="GO:0000155">
    <property type="term" value="F:phosphorelay sensor kinase activity"/>
    <property type="evidence" value="ECO:0007669"/>
    <property type="project" value="InterPro"/>
</dbReference>
<dbReference type="PANTHER" id="PTHR45528:SF1">
    <property type="entry name" value="SENSOR HISTIDINE KINASE CPXA"/>
    <property type="match status" value="1"/>
</dbReference>
<evidence type="ECO:0000256" key="7">
    <source>
        <dbReference type="ARBA" id="ARBA00022692"/>
    </source>
</evidence>
<feature type="domain" description="Histidine kinase" evidence="15">
    <location>
        <begin position="263"/>
        <end position="463"/>
    </location>
</feature>
<dbReference type="PROSITE" id="PS50109">
    <property type="entry name" value="HIS_KIN"/>
    <property type="match status" value="1"/>
</dbReference>
<keyword evidence="18" id="KW-1185">Reference proteome</keyword>
<keyword evidence="9 17" id="KW-0418">Kinase</keyword>
<evidence type="ECO:0000256" key="9">
    <source>
        <dbReference type="ARBA" id="ARBA00022777"/>
    </source>
</evidence>
<dbReference type="RefSeq" id="WP_118335930.1">
    <property type="nucleotide sequence ID" value="NZ_AP025567.1"/>
</dbReference>
<dbReference type="SUPFAM" id="SSF47384">
    <property type="entry name" value="Homodimeric domain of signal transducing histidine kinase"/>
    <property type="match status" value="1"/>
</dbReference>
<dbReference type="GO" id="GO:0005524">
    <property type="term" value="F:ATP binding"/>
    <property type="evidence" value="ECO:0007669"/>
    <property type="project" value="UniProtKB-KW"/>
</dbReference>
<dbReference type="EMBL" id="QRMS01000003">
    <property type="protein sequence ID" value="RHJ87537.1"/>
    <property type="molecule type" value="Genomic_DNA"/>
</dbReference>
<keyword evidence="10" id="KW-0067">ATP-binding</keyword>
<evidence type="ECO:0000256" key="14">
    <source>
        <dbReference type="SAM" id="Phobius"/>
    </source>
</evidence>
<dbReference type="InterPro" id="IPR003660">
    <property type="entry name" value="HAMP_dom"/>
</dbReference>
<evidence type="ECO:0000256" key="6">
    <source>
        <dbReference type="ARBA" id="ARBA00022679"/>
    </source>
</evidence>
<dbReference type="GO" id="GO:0005886">
    <property type="term" value="C:plasma membrane"/>
    <property type="evidence" value="ECO:0007669"/>
    <property type="project" value="UniProtKB-SubCell"/>
</dbReference>
<keyword evidence="7 14" id="KW-0812">Transmembrane</keyword>
<dbReference type="PROSITE" id="PS50885">
    <property type="entry name" value="HAMP"/>
    <property type="match status" value="1"/>
</dbReference>
<keyword evidence="4" id="KW-1003">Cell membrane</keyword>
<evidence type="ECO:0000256" key="8">
    <source>
        <dbReference type="ARBA" id="ARBA00022741"/>
    </source>
</evidence>
<dbReference type="InterPro" id="IPR005467">
    <property type="entry name" value="His_kinase_dom"/>
</dbReference>
<dbReference type="STRING" id="1776384.GCA_900086585_01102"/>
<evidence type="ECO:0000256" key="13">
    <source>
        <dbReference type="ARBA" id="ARBA00023136"/>
    </source>
</evidence>
<gene>
    <name evidence="17" type="ORF">DW099_12655</name>
</gene>
<dbReference type="AlphaFoldDB" id="A0A415E1M7"/>
<evidence type="ECO:0000259" key="15">
    <source>
        <dbReference type="PROSITE" id="PS50109"/>
    </source>
</evidence>
<keyword evidence="13 14" id="KW-0472">Membrane</keyword>
<dbReference type="Gene3D" id="6.10.340.10">
    <property type="match status" value="1"/>
</dbReference>
<accession>A0A415E1M7</accession>
<proteinExistence type="predicted"/>
<dbReference type="CDD" id="cd00082">
    <property type="entry name" value="HisKA"/>
    <property type="match status" value="1"/>
</dbReference>
<evidence type="ECO:0000313" key="18">
    <source>
        <dbReference type="Proteomes" id="UP000284841"/>
    </source>
</evidence>
<dbReference type="Pfam" id="PF00672">
    <property type="entry name" value="HAMP"/>
    <property type="match status" value="1"/>
</dbReference>
<dbReference type="OrthoDB" id="9792991at2"/>
<evidence type="ECO:0000259" key="16">
    <source>
        <dbReference type="PROSITE" id="PS50885"/>
    </source>
</evidence>
<keyword evidence="5" id="KW-0597">Phosphoprotein</keyword>
<dbReference type="InterPro" id="IPR036097">
    <property type="entry name" value="HisK_dim/P_sf"/>
</dbReference>
<evidence type="ECO:0000313" key="17">
    <source>
        <dbReference type="EMBL" id="RHJ87537.1"/>
    </source>
</evidence>
<dbReference type="InterPro" id="IPR003661">
    <property type="entry name" value="HisK_dim/P_dom"/>
</dbReference>
<evidence type="ECO:0000256" key="3">
    <source>
        <dbReference type="ARBA" id="ARBA00012438"/>
    </source>
</evidence>
<dbReference type="InterPro" id="IPR050398">
    <property type="entry name" value="HssS/ArlS-like"/>
</dbReference>
<dbReference type="SUPFAM" id="SSF158472">
    <property type="entry name" value="HAMP domain-like"/>
    <property type="match status" value="1"/>
</dbReference>
<dbReference type="InterPro" id="IPR036890">
    <property type="entry name" value="HATPase_C_sf"/>
</dbReference>
<dbReference type="Pfam" id="PF00512">
    <property type="entry name" value="HisKA"/>
    <property type="match status" value="1"/>
</dbReference>
<comment type="caution">
    <text evidence="17">The sequence shown here is derived from an EMBL/GenBank/DDBJ whole genome shotgun (WGS) entry which is preliminary data.</text>
</comment>
<protein>
    <recommendedName>
        <fullName evidence="3">histidine kinase</fullName>
        <ecNumber evidence="3">2.7.13.3</ecNumber>
    </recommendedName>
</protein>
<dbReference type="SMART" id="SM00388">
    <property type="entry name" value="HisKA"/>
    <property type="match status" value="1"/>
</dbReference>
<evidence type="ECO:0000256" key="2">
    <source>
        <dbReference type="ARBA" id="ARBA00004651"/>
    </source>
</evidence>
<feature type="transmembrane region" description="Helical" evidence="14">
    <location>
        <begin position="12"/>
        <end position="31"/>
    </location>
</feature>
<evidence type="ECO:0000256" key="5">
    <source>
        <dbReference type="ARBA" id="ARBA00022553"/>
    </source>
</evidence>
<organism evidence="17 18">
    <name type="scientific">Emergencia timonensis</name>
    <dbReference type="NCBI Taxonomy" id="1776384"/>
    <lineage>
        <taxon>Bacteria</taxon>
        <taxon>Bacillati</taxon>
        <taxon>Bacillota</taxon>
        <taxon>Clostridia</taxon>
        <taxon>Peptostreptococcales</taxon>
        <taxon>Anaerovoracaceae</taxon>
        <taxon>Emergencia</taxon>
    </lineage>
</organism>
<dbReference type="Proteomes" id="UP000284841">
    <property type="component" value="Unassembled WGS sequence"/>
</dbReference>
<keyword evidence="8" id="KW-0547">Nucleotide-binding</keyword>
<reference evidence="17 18" key="1">
    <citation type="submission" date="2018-08" db="EMBL/GenBank/DDBJ databases">
        <title>A genome reference for cultivated species of the human gut microbiota.</title>
        <authorList>
            <person name="Zou Y."/>
            <person name="Xue W."/>
            <person name="Luo G."/>
        </authorList>
    </citation>
    <scope>NUCLEOTIDE SEQUENCE [LARGE SCALE GENOMIC DNA]</scope>
    <source>
        <strain evidence="17 18">AM07-24</strain>
    </source>
</reference>
<dbReference type="EC" id="2.7.13.3" evidence="3"/>
<keyword evidence="11 14" id="KW-1133">Transmembrane helix</keyword>
<dbReference type="SMART" id="SM00304">
    <property type="entry name" value="HAMP"/>
    <property type="match status" value="1"/>
</dbReference>
<evidence type="ECO:0000256" key="10">
    <source>
        <dbReference type="ARBA" id="ARBA00022840"/>
    </source>
</evidence>
<feature type="transmembrane region" description="Helical" evidence="14">
    <location>
        <begin position="174"/>
        <end position="194"/>
    </location>
</feature>
<dbReference type="Gene3D" id="3.30.565.10">
    <property type="entry name" value="Histidine kinase-like ATPase, C-terminal domain"/>
    <property type="match status" value="1"/>
</dbReference>